<feature type="compositionally biased region" description="Acidic residues" evidence="12">
    <location>
        <begin position="1"/>
        <end position="13"/>
    </location>
</feature>
<dbReference type="Gene3D" id="3.40.30.10">
    <property type="entry name" value="Glutaredoxin"/>
    <property type="match status" value="1"/>
</dbReference>
<feature type="region of interest" description="Disordered" evidence="12">
    <location>
        <begin position="1"/>
        <end position="29"/>
    </location>
</feature>
<dbReference type="GO" id="GO:0006457">
    <property type="term" value="P:protein folding"/>
    <property type="evidence" value="ECO:0007669"/>
    <property type="project" value="TreeGrafter"/>
</dbReference>
<comment type="subcellular location">
    <subcellularLocation>
        <location evidence="2">Cytoplasm</location>
    </subcellularLocation>
    <subcellularLocation>
        <location evidence="1">Nucleus</location>
    </subcellularLocation>
</comment>
<keyword evidence="4" id="KW-0963">Cytoplasm</keyword>
<dbReference type="InterPro" id="IPR036236">
    <property type="entry name" value="Znf_C2H2_sf"/>
</dbReference>
<dbReference type="Gene3D" id="3.30.160.60">
    <property type="entry name" value="Classic Zinc Finger"/>
    <property type="match status" value="1"/>
</dbReference>
<evidence type="ECO:0000313" key="15">
    <source>
        <dbReference type="Proteomes" id="UP000398389"/>
    </source>
</evidence>
<dbReference type="RefSeq" id="XP_031856281.1">
    <property type="nucleotide sequence ID" value="XM_032000390.1"/>
</dbReference>
<dbReference type="GO" id="GO:0042254">
    <property type="term" value="P:ribosome biogenesis"/>
    <property type="evidence" value="ECO:0007669"/>
    <property type="project" value="UniProtKB-KW"/>
</dbReference>
<keyword evidence="5" id="KW-0690">Ribosome biogenesis</keyword>
<dbReference type="InterPro" id="IPR003604">
    <property type="entry name" value="Matrin/U1-like-C_Znf_C2H2"/>
</dbReference>
<keyword evidence="8" id="KW-0862">Zinc</keyword>
<feature type="region of interest" description="Disordered" evidence="12">
    <location>
        <begin position="237"/>
        <end position="264"/>
    </location>
</feature>
<keyword evidence="7 11" id="KW-0863">Zinc-finger</keyword>
<name>A0A5E8C0K6_9ASCO</name>
<gene>
    <name evidence="14" type="ORF">SAPINGB_P005676</name>
</gene>
<evidence type="ECO:0000256" key="1">
    <source>
        <dbReference type="ARBA" id="ARBA00004123"/>
    </source>
</evidence>
<evidence type="ECO:0000256" key="3">
    <source>
        <dbReference type="ARBA" id="ARBA00009686"/>
    </source>
</evidence>
<evidence type="ECO:0000256" key="5">
    <source>
        <dbReference type="ARBA" id="ARBA00022517"/>
    </source>
</evidence>
<dbReference type="GO" id="GO:0008270">
    <property type="term" value="F:zinc ion binding"/>
    <property type="evidence" value="ECO:0007669"/>
    <property type="project" value="UniProtKB-KW"/>
</dbReference>
<feature type="domain" description="C2H2-type" evidence="13">
    <location>
        <begin position="177"/>
        <end position="206"/>
    </location>
</feature>
<dbReference type="GO" id="GO:0043021">
    <property type="term" value="F:ribonucleoprotein complex binding"/>
    <property type="evidence" value="ECO:0007669"/>
    <property type="project" value="UniProtKB-ARBA"/>
</dbReference>
<dbReference type="InterPro" id="IPR051498">
    <property type="entry name" value="Phosducin-like_chap/apop_reg"/>
</dbReference>
<evidence type="ECO:0000256" key="4">
    <source>
        <dbReference type="ARBA" id="ARBA00022490"/>
    </source>
</evidence>
<dbReference type="Pfam" id="PF12171">
    <property type="entry name" value="zf-C2H2_jaz"/>
    <property type="match status" value="1"/>
</dbReference>
<evidence type="ECO:0000256" key="2">
    <source>
        <dbReference type="ARBA" id="ARBA00004496"/>
    </source>
</evidence>
<comment type="similarity">
    <text evidence="3">Belongs to the phosducin family.</text>
</comment>
<dbReference type="PROSITE" id="PS50157">
    <property type="entry name" value="ZINC_FINGER_C2H2_2"/>
    <property type="match status" value="1"/>
</dbReference>
<keyword evidence="15" id="KW-1185">Reference proteome</keyword>
<organism evidence="14 15">
    <name type="scientific">Magnusiomyces paraingens</name>
    <dbReference type="NCBI Taxonomy" id="2606893"/>
    <lineage>
        <taxon>Eukaryota</taxon>
        <taxon>Fungi</taxon>
        <taxon>Dikarya</taxon>
        <taxon>Ascomycota</taxon>
        <taxon>Saccharomycotina</taxon>
        <taxon>Dipodascomycetes</taxon>
        <taxon>Dipodascales</taxon>
        <taxon>Dipodascaceae</taxon>
        <taxon>Magnusiomyces</taxon>
    </lineage>
</organism>
<sequence length="264" mass="31087">MNVEVDPTEDTEWNDILREHGIIPQKQPSQDELIEEALQESLKKAHDNRLENKTLDELDDLEDEEDEEFLELYRRKRMEELKAQTSRNKFGELSTISKPEYTSEVTDASKNDTFVFLHIMYNGVPESKLLSASKRRKQKRYTRATDQILYDDMKNKESITKLNHQPLDETKPGLGQYYCINCAKYFDSVSAKNTHMKGRFHKRRVKELKEGPYTQEEANFAAGHNVKLYLQKKEERELHQKAEHVVQEVESGDKKKDEDKEMED</sequence>
<dbReference type="AlphaFoldDB" id="A0A5E8C0K6"/>
<proteinExistence type="inferred from homology"/>
<dbReference type="FunFam" id="3.30.160.60:FF:000299">
    <property type="entry name" value="Zinc finger protein 593"/>
    <property type="match status" value="1"/>
</dbReference>
<dbReference type="InterPro" id="IPR036249">
    <property type="entry name" value="Thioredoxin-like_sf"/>
</dbReference>
<dbReference type="SUPFAM" id="SSF57667">
    <property type="entry name" value="beta-beta-alpha zinc fingers"/>
    <property type="match status" value="1"/>
</dbReference>
<dbReference type="GO" id="GO:0005737">
    <property type="term" value="C:cytoplasm"/>
    <property type="evidence" value="ECO:0007669"/>
    <property type="project" value="UniProtKB-SubCell"/>
</dbReference>
<evidence type="ECO:0000259" key="13">
    <source>
        <dbReference type="PROSITE" id="PS50157"/>
    </source>
</evidence>
<dbReference type="SUPFAM" id="SSF52833">
    <property type="entry name" value="Thioredoxin-like"/>
    <property type="match status" value="1"/>
</dbReference>
<dbReference type="InterPro" id="IPR013087">
    <property type="entry name" value="Znf_C2H2_type"/>
</dbReference>
<evidence type="ECO:0000256" key="6">
    <source>
        <dbReference type="ARBA" id="ARBA00022723"/>
    </source>
</evidence>
<evidence type="ECO:0000256" key="9">
    <source>
        <dbReference type="ARBA" id="ARBA00023242"/>
    </source>
</evidence>
<dbReference type="SMART" id="SM00451">
    <property type="entry name" value="ZnF_U1"/>
    <property type="match status" value="1"/>
</dbReference>
<evidence type="ECO:0000313" key="14">
    <source>
        <dbReference type="EMBL" id="VVT57399.1"/>
    </source>
</evidence>
<dbReference type="GO" id="GO:0003676">
    <property type="term" value="F:nucleic acid binding"/>
    <property type="evidence" value="ECO:0007669"/>
    <property type="project" value="InterPro"/>
</dbReference>
<keyword evidence="6" id="KW-0479">Metal-binding</keyword>
<evidence type="ECO:0000256" key="7">
    <source>
        <dbReference type="ARBA" id="ARBA00022771"/>
    </source>
</evidence>
<reference evidence="14 15" key="1">
    <citation type="submission" date="2019-09" db="EMBL/GenBank/DDBJ databases">
        <authorList>
            <person name="Brejova B."/>
        </authorList>
    </citation>
    <scope>NUCLEOTIDE SEQUENCE [LARGE SCALE GENOMIC DNA]</scope>
</reference>
<protein>
    <recommendedName>
        <fullName evidence="13">C2H2-type domain-containing protein</fullName>
    </recommendedName>
</protein>
<dbReference type="OrthoDB" id="24683at2759"/>
<comment type="similarity">
    <text evidence="10">Belongs to the ZNF593/BUD20 C2H2-type zinc-finger protein family.</text>
</comment>
<keyword evidence="9" id="KW-0539">Nucleus</keyword>
<dbReference type="PANTHER" id="PTHR45809:SF3">
    <property type="entry name" value="VIRAL IAP-ASSOCIATED FACTOR HOMOLOG"/>
    <property type="match status" value="1"/>
</dbReference>
<evidence type="ECO:0000256" key="11">
    <source>
        <dbReference type="PROSITE-ProRule" id="PRU00042"/>
    </source>
</evidence>
<dbReference type="InterPro" id="IPR024253">
    <property type="entry name" value="Phosducin_thioredoxin-like_dom"/>
</dbReference>
<dbReference type="GO" id="GO:0005634">
    <property type="term" value="C:nucleus"/>
    <property type="evidence" value="ECO:0007669"/>
    <property type="project" value="UniProtKB-SubCell"/>
</dbReference>
<dbReference type="PROSITE" id="PS00028">
    <property type="entry name" value="ZINC_FINGER_C2H2_1"/>
    <property type="match status" value="1"/>
</dbReference>
<evidence type="ECO:0000256" key="8">
    <source>
        <dbReference type="ARBA" id="ARBA00022833"/>
    </source>
</evidence>
<dbReference type="Pfam" id="PF02114">
    <property type="entry name" value="Phosducin"/>
    <property type="match status" value="1"/>
</dbReference>
<dbReference type="EMBL" id="CABVLU010000005">
    <property type="protein sequence ID" value="VVT57399.1"/>
    <property type="molecule type" value="Genomic_DNA"/>
</dbReference>
<accession>A0A5E8C0K6</accession>
<dbReference type="Proteomes" id="UP000398389">
    <property type="component" value="Unassembled WGS sequence"/>
</dbReference>
<evidence type="ECO:0000256" key="10">
    <source>
        <dbReference type="ARBA" id="ARBA00038064"/>
    </source>
</evidence>
<dbReference type="InterPro" id="IPR022755">
    <property type="entry name" value="Znf_C2H2_jaz"/>
</dbReference>
<evidence type="ECO:0000256" key="12">
    <source>
        <dbReference type="SAM" id="MobiDB-lite"/>
    </source>
</evidence>
<dbReference type="PANTHER" id="PTHR45809">
    <property type="entry name" value="VIRAL IAP-ASSOCIATED FACTOR HOMOLOG"/>
    <property type="match status" value="1"/>
</dbReference>
<dbReference type="GeneID" id="43584490"/>